<reference evidence="1 2" key="1">
    <citation type="journal article" date="2020" name="ISME J.">
        <title>Uncovering the hidden diversity of litter-decomposition mechanisms in mushroom-forming fungi.</title>
        <authorList>
            <person name="Floudas D."/>
            <person name="Bentzer J."/>
            <person name="Ahren D."/>
            <person name="Johansson T."/>
            <person name="Persson P."/>
            <person name="Tunlid A."/>
        </authorList>
    </citation>
    <scope>NUCLEOTIDE SEQUENCE [LARGE SCALE GENOMIC DNA]</scope>
    <source>
        <strain evidence="1 2">CBS 406.79</strain>
    </source>
</reference>
<evidence type="ECO:0000313" key="2">
    <source>
        <dbReference type="Proteomes" id="UP000518752"/>
    </source>
</evidence>
<comment type="caution">
    <text evidence="1">The sequence shown here is derived from an EMBL/GenBank/DDBJ whole genome shotgun (WGS) entry which is preliminary data.</text>
</comment>
<evidence type="ECO:0000313" key="1">
    <source>
        <dbReference type="EMBL" id="KAF5341567.1"/>
    </source>
</evidence>
<gene>
    <name evidence="1" type="ORF">D9757_015375</name>
</gene>
<dbReference type="Proteomes" id="UP000518752">
    <property type="component" value="Unassembled WGS sequence"/>
</dbReference>
<dbReference type="EMBL" id="JAACJN010000495">
    <property type="protein sequence ID" value="KAF5341567.1"/>
    <property type="molecule type" value="Genomic_DNA"/>
</dbReference>
<proteinExistence type="predicted"/>
<organism evidence="1 2">
    <name type="scientific">Collybiopsis confluens</name>
    <dbReference type="NCBI Taxonomy" id="2823264"/>
    <lineage>
        <taxon>Eukaryota</taxon>
        <taxon>Fungi</taxon>
        <taxon>Dikarya</taxon>
        <taxon>Basidiomycota</taxon>
        <taxon>Agaricomycotina</taxon>
        <taxon>Agaricomycetes</taxon>
        <taxon>Agaricomycetidae</taxon>
        <taxon>Agaricales</taxon>
        <taxon>Marasmiineae</taxon>
        <taxon>Omphalotaceae</taxon>
        <taxon>Collybiopsis</taxon>
    </lineage>
</organism>
<name>A0A8H5CGR7_9AGAR</name>
<accession>A0A8H5CGR7</accession>
<keyword evidence="2" id="KW-1185">Reference proteome</keyword>
<sequence length="328" mass="35610">MGNPLVILTQEAIWSLKAVGTIQVVELWIVEYLHWVRICIGGDEDVRVRVIVRLRDAEIALLETEGGVSPEYLPSLLLSFPTSVSQFIHNIIDFFFLPGFHSSTSAVLQTNDMDGKTQRCERCLQLSSFDLSYITELATGIVALRCCRRNRPASDQGYRSFSSSSAAVAAPTANIVVPMDCTVAVLVEMLVDTCPLFDQRSSRIDFQRGRYDGIGPFGSGTGSGTQDVQMNGVGSRSGRGRIVRVWPIISSLALTWSCYYPAWGEPTRATSVCSTALCGTINSTPSTSSTLPTPASASLLACGSNSRVVNLRIAFVKTLRIVTALEEP</sequence>
<protein>
    <submittedName>
        <fullName evidence="1">Uncharacterized protein</fullName>
    </submittedName>
</protein>
<dbReference type="AlphaFoldDB" id="A0A8H5CGR7"/>